<dbReference type="InterPro" id="IPR043502">
    <property type="entry name" value="DNA/RNA_pol_sf"/>
</dbReference>
<protein>
    <submittedName>
        <fullName evidence="6">Uncharacterized protein</fullName>
    </submittedName>
</protein>
<dbReference type="GO" id="GO:0003676">
    <property type="term" value="F:nucleic acid binding"/>
    <property type="evidence" value="ECO:0007669"/>
    <property type="project" value="InterPro"/>
</dbReference>
<dbReference type="EMBL" id="BPVZ01000149">
    <property type="protein sequence ID" value="GKV41339.1"/>
    <property type="molecule type" value="Genomic_DNA"/>
</dbReference>
<dbReference type="SUPFAM" id="SSF53098">
    <property type="entry name" value="Ribonuclease H-like"/>
    <property type="match status" value="1"/>
</dbReference>
<dbReference type="InterPro" id="IPR012337">
    <property type="entry name" value="RNaseH-like_sf"/>
</dbReference>
<evidence type="ECO:0000256" key="3">
    <source>
        <dbReference type="SAM" id="MobiDB-lite"/>
    </source>
</evidence>
<dbReference type="Proteomes" id="UP001054252">
    <property type="component" value="Unassembled WGS sequence"/>
</dbReference>
<evidence type="ECO:0000313" key="6">
    <source>
        <dbReference type="EMBL" id="GKV41339.1"/>
    </source>
</evidence>
<dbReference type="InterPro" id="IPR001584">
    <property type="entry name" value="Integrase_cat-core"/>
</dbReference>
<evidence type="ECO:0000259" key="5">
    <source>
        <dbReference type="PROSITE" id="PS50994"/>
    </source>
</evidence>
<accession>A0AAV5LW59</accession>
<dbReference type="SUPFAM" id="SSF56672">
    <property type="entry name" value="DNA/RNA polymerases"/>
    <property type="match status" value="1"/>
</dbReference>
<name>A0AAV5LW59_9ROSI</name>
<dbReference type="GO" id="GO:0008270">
    <property type="term" value="F:zinc ion binding"/>
    <property type="evidence" value="ECO:0007669"/>
    <property type="project" value="UniProtKB-KW"/>
</dbReference>
<keyword evidence="1" id="KW-0064">Aspartyl protease</keyword>
<dbReference type="Pfam" id="PF07727">
    <property type="entry name" value="RVT_2"/>
    <property type="match status" value="1"/>
</dbReference>
<dbReference type="Pfam" id="PF25597">
    <property type="entry name" value="SH3_retrovirus"/>
    <property type="match status" value="1"/>
</dbReference>
<feature type="compositionally biased region" description="Basic residues" evidence="3">
    <location>
        <begin position="235"/>
        <end position="245"/>
    </location>
</feature>
<dbReference type="PROSITE" id="PS50158">
    <property type="entry name" value="ZF_CCHC"/>
    <property type="match status" value="1"/>
</dbReference>
<dbReference type="InterPro" id="IPR036397">
    <property type="entry name" value="RNaseH_sf"/>
</dbReference>
<keyword evidence="1" id="KW-0378">Hydrolase</keyword>
<feature type="compositionally biased region" description="Low complexity" evidence="3">
    <location>
        <begin position="679"/>
        <end position="695"/>
    </location>
</feature>
<keyword evidence="2" id="KW-0863">Zinc-finger</keyword>
<dbReference type="Pfam" id="PF22936">
    <property type="entry name" value="Pol_BBD"/>
    <property type="match status" value="1"/>
</dbReference>
<keyword evidence="2" id="KW-0862">Zinc</keyword>
<organism evidence="6 7">
    <name type="scientific">Rubroshorea leprosula</name>
    <dbReference type="NCBI Taxonomy" id="152421"/>
    <lineage>
        <taxon>Eukaryota</taxon>
        <taxon>Viridiplantae</taxon>
        <taxon>Streptophyta</taxon>
        <taxon>Embryophyta</taxon>
        <taxon>Tracheophyta</taxon>
        <taxon>Spermatophyta</taxon>
        <taxon>Magnoliopsida</taxon>
        <taxon>eudicotyledons</taxon>
        <taxon>Gunneridae</taxon>
        <taxon>Pentapetalae</taxon>
        <taxon>rosids</taxon>
        <taxon>malvids</taxon>
        <taxon>Malvales</taxon>
        <taxon>Dipterocarpaceae</taxon>
        <taxon>Rubroshorea</taxon>
    </lineage>
</organism>
<dbReference type="InterPro" id="IPR013103">
    <property type="entry name" value="RVT_2"/>
</dbReference>
<evidence type="ECO:0000313" key="7">
    <source>
        <dbReference type="Proteomes" id="UP001054252"/>
    </source>
</evidence>
<evidence type="ECO:0000256" key="1">
    <source>
        <dbReference type="ARBA" id="ARBA00022750"/>
    </source>
</evidence>
<keyword evidence="2" id="KW-0479">Metal-binding</keyword>
<dbReference type="PROSITE" id="PS50994">
    <property type="entry name" value="INTEGRASE"/>
    <property type="match status" value="1"/>
</dbReference>
<dbReference type="InterPro" id="IPR036875">
    <property type="entry name" value="Znf_CCHC_sf"/>
</dbReference>
<dbReference type="SUPFAM" id="SSF57756">
    <property type="entry name" value="Retrovirus zinc finger-like domains"/>
    <property type="match status" value="1"/>
</dbReference>
<sequence>MASGNLVSLQVPKFSKEKFDNWCIRMKAILGAHDVWEIVENGYDAPKDMSALTQAQKDQFNSIKKKDQKAISLIHQALDEVTFEKVSNATTEKELWEKLQAAYKGKEKAKKVRLQSLRGEFEAVQMNETEKVSDYISRVMGIANQMRRLDEEVIDLRIIEKILRSITEKFDYVVTAIEESKDLEDMTVEELSGSLEAHEEKLNRRKKEPVEQALQSRLSLGDKEQKGGISQGGRGRGHGRSRGRGCGRGGRSVQNTDQSKDENFQFSFLRDRGRGGSRPYQKRYDKSQIQCYTCHKFGHYSWECRFGNNVKANFSQDEDKEVNEEVETTLLLACKDMKNEEKHSWYLDTGASNHMCGNKELFVELDEKVGGNITFGDSSKIPVRGKRKILIRMKDGNHQFISNVYYAPDMKSNILSVGDMLFSQKHLRFGHMNFGGLKATTSKRMVKGLPLVNQPDQLCEGCLLGKQSRKSFPKQSQSRATRPLQLVHTDVCGPITPCSFALVKKESGFKIQALRYDRRGEFTSKEFQEFCAANGVRHFLTAPGSPQQNEVVERKNRTILNMARIENKTPIELWSGRKPSVHHLKVFGSIAFAHVHDGKRTKLDDKCKKYVFVGYDYRTKGYSLYDPEGGKAVISKDVDFDEEAMWDWKSQEENYKFLPSFAEEDDEERQEIITPPASPSRGEISSPEGSSSEGPLRTRRLNDIYRETEEIEETNDVTLFCLFADIEPINFNEAAKDEKWRKAMDEEMNAIKKNDTWELVTLPQGHAAIGVKWVFKEKKNSKGEVERYKARLMAKGYKQQHGIDYEEVFAPVARLETIRLIISLATQNKWKIFQMDVKSAFLNGSLEEEVYVQQPLGYVVKGEENKVLKLKKALYNLKQAPRAWNCGIDKYFQENGFVKCPYEYALYVKVSNGGILIVCLYVDDLIFTGNNPRMFEEFKRAMSNEFEMTDIGLMSYYLGIEVKQMEEGIFISQENYVREVLKRFNMSNCKPVNTPVVSGIKLSKFEEGGSVDATLFQSLVGSLRYLTCTRPDILFGVGLVSRYLEAPTTVHLKAAKRILRYIKGTTDFGLNYFASNDFTLRGFSDSDWAGDIDDRKSTTGCVFYMGDTAFTWSLKKQPIVTLSTCEAEYVALNSCVTHVVWLRNLLKELRVTQEGPTKIYVDNKSSIALAKNPQFH</sequence>
<evidence type="ECO:0000256" key="2">
    <source>
        <dbReference type="PROSITE-ProRule" id="PRU00047"/>
    </source>
</evidence>
<dbReference type="InterPro" id="IPR057670">
    <property type="entry name" value="SH3_retrovirus"/>
</dbReference>
<dbReference type="GO" id="GO:0015074">
    <property type="term" value="P:DNA integration"/>
    <property type="evidence" value="ECO:0007669"/>
    <property type="project" value="InterPro"/>
</dbReference>
<dbReference type="Pfam" id="PF13976">
    <property type="entry name" value="gag_pre-integrs"/>
    <property type="match status" value="1"/>
</dbReference>
<evidence type="ECO:0000259" key="4">
    <source>
        <dbReference type="PROSITE" id="PS50158"/>
    </source>
</evidence>
<dbReference type="InterPro" id="IPR001878">
    <property type="entry name" value="Znf_CCHC"/>
</dbReference>
<dbReference type="PANTHER" id="PTHR11439:SF517">
    <property type="entry name" value="CYSTEINE-RICH RLK (RECEPTOR-LIKE PROTEIN KINASE) 8"/>
    <property type="match status" value="1"/>
</dbReference>
<proteinExistence type="predicted"/>
<dbReference type="GO" id="GO:0004190">
    <property type="term" value="F:aspartic-type endopeptidase activity"/>
    <property type="evidence" value="ECO:0007669"/>
    <property type="project" value="UniProtKB-KW"/>
</dbReference>
<comment type="caution">
    <text evidence="6">The sequence shown here is derived from an EMBL/GenBank/DDBJ whole genome shotgun (WGS) entry which is preliminary data.</text>
</comment>
<gene>
    <name evidence="6" type="ORF">SLEP1_g48885</name>
</gene>
<dbReference type="InterPro" id="IPR054722">
    <property type="entry name" value="PolX-like_BBD"/>
</dbReference>
<dbReference type="Gene3D" id="3.30.420.10">
    <property type="entry name" value="Ribonuclease H-like superfamily/Ribonuclease H"/>
    <property type="match status" value="1"/>
</dbReference>
<reference evidence="6 7" key="1">
    <citation type="journal article" date="2021" name="Commun. Biol.">
        <title>The genome of Shorea leprosula (Dipterocarpaceae) highlights the ecological relevance of drought in aseasonal tropical rainforests.</title>
        <authorList>
            <person name="Ng K.K.S."/>
            <person name="Kobayashi M.J."/>
            <person name="Fawcett J.A."/>
            <person name="Hatakeyama M."/>
            <person name="Paape T."/>
            <person name="Ng C.H."/>
            <person name="Ang C.C."/>
            <person name="Tnah L.H."/>
            <person name="Lee C.T."/>
            <person name="Nishiyama T."/>
            <person name="Sese J."/>
            <person name="O'Brien M.J."/>
            <person name="Copetti D."/>
            <person name="Mohd Noor M.I."/>
            <person name="Ong R.C."/>
            <person name="Putra M."/>
            <person name="Sireger I.Z."/>
            <person name="Indrioko S."/>
            <person name="Kosugi Y."/>
            <person name="Izuno A."/>
            <person name="Isagi Y."/>
            <person name="Lee S.L."/>
            <person name="Shimizu K.K."/>
        </authorList>
    </citation>
    <scope>NUCLEOTIDE SEQUENCE [LARGE SCALE GENOMIC DNA]</scope>
    <source>
        <strain evidence="6">214</strain>
    </source>
</reference>
<feature type="domain" description="Integrase catalytic" evidence="5">
    <location>
        <begin position="512"/>
        <end position="559"/>
    </location>
</feature>
<keyword evidence="1" id="KW-0645">Protease</keyword>
<feature type="region of interest" description="Disordered" evidence="3">
    <location>
        <begin position="189"/>
        <end position="257"/>
    </location>
</feature>
<dbReference type="PANTHER" id="PTHR11439">
    <property type="entry name" value="GAG-POL-RELATED RETROTRANSPOSON"/>
    <property type="match status" value="1"/>
</dbReference>
<dbReference type="CDD" id="cd09272">
    <property type="entry name" value="RNase_HI_RT_Ty1"/>
    <property type="match status" value="1"/>
</dbReference>
<keyword evidence="7" id="KW-1185">Reference proteome</keyword>
<feature type="domain" description="CCHC-type" evidence="4">
    <location>
        <begin position="291"/>
        <end position="305"/>
    </location>
</feature>
<feature type="region of interest" description="Disordered" evidence="3">
    <location>
        <begin position="661"/>
        <end position="699"/>
    </location>
</feature>
<dbReference type="AlphaFoldDB" id="A0AAV5LW59"/>
<dbReference type="InterPro" id="IPR025724">
    <property type="entry name" value="GAG-pre-integrase_dom"/>
</dbReference>
<dbReference type="Pfam" id="PF14223">
    <property type="entry name" value="Retrotran_gag_2"/>
    <property type="match status" value="1"/>
</dbReference>